<protein>
    <submittedName>
        <fullName evidence="1">Uncharacterized protein</fullName>
    </submittedName>
</protein>
<gene>
    <name evidence="1" type="ORF">PV517_31055</name>
</gene>
<evidence type="ECO:0000313" key="2">
    <source>
        <dbReference type="Proteomes" id="UP001271723"/>
    </source>
</evidence>
<dbReference type="RefSeq" id="WP_086752521.1">
    <property type="nucleotide sequence ID" value="NZ_JAGJBZ010000002.1"/>
</dbReference>
<accession>A0ABU4LCQ3</accession>
<comment type="caution">
    <text evidence="1">The sequence shown here is derived from an EMBL/GenBank/DDBJ whole genome shotgun (WGS) entry which is preliminary data.</text>
</comment>
<dbReference type="Proteomes" id="UP001271723">
    <property type="component" value="Unassembled WGS sequence"/>
</dbReference>
<reference evidence="1 2" key="1">
    <citation type="journal article" date="2023" name="Microb. Genom.">
        <title>Mesoterricola silvestris gen. nov., sp. nov., Mesoterricola sediminis sp. nov., Geothrix oryzae sp. nov., Geothrix edaphica sp. nov., Geothrix rubra sp. nov., and Geothrix limicola sp. nov., six novel members of Acidobacteriota isolated from soils.</title>
        <authorList>
            <person name="Weisberg A.J."/>
            <person name="Pearce E."/>
            <person name="Kramer C.G."/>
            <person name="Chang J.H."/>
            <person name="Clarke C.R."/>
        </authorList>
    </citation>
    <scope>NUCLEOTIDE SEQUENCE [LARGE SCALE GENOMIC DNA]</scope>
    <source>
        <strain evidence="1 2">NRRL_B-2795</strain>
    </source>
</reference>
<keyword evidence="2" id="KW-1185">Reference proteome</keyword>
<organism evidence="1 2">
    <name type="scientific">Streptomyces griseiscabiei</name>
    <dbReference type="NCBI Taxonomy" id="2993540"/>
    <lineage>
        <taxon>Bacteria</taxon>
        <taxon>Bacillati</taxon>
        <taxon>Actinomycetota</taxon>
        <taxon>Actinomycetes</taxon>
        <taxon>Kitasatosporales</taxon>
        <taxon>Streptomycetaceae</taxon>
        <taxon>Streptomyces</taxon>
    </lineage>
</organism>
<dbReference type="EMBL" id="JARAVY010000013">
    <property type="protein sequence ID" value="MDX2913095.1"/>
    <property type="molecule type" value="Genomic_DNA"/>
</dbReference>
<evidence type="ECO:0000313" key="1">
    <source>
        <dbReference type="EMBL" id="MDX2913095.1"/>
    </source>
</evidence>
<proteinExistence type="predicted"/>
<sequence length="172" mass="19314">MGLFDKLTGTKYPADGVAPRSVEEVRAALLGLSRPDVPYVIREGEGGGEGVDLVAEWRMSEPAWQTVFIESQLSRFVRIRMRPVQRGHEVRVLEESWEVTRVGNPPQLKVSAAYSRGPNRTVSRQYSIQRGADNRLEATEGFRFDSADLRDPLRNAVLASGWTWRGVLFGKL</sequence>
<name>A0ABU4LCQ3_9ACTN</name>